<sequence length="476" mass="50615">MRTFHLSDTAFTELAAGRPAPETLAELRKAQESRHLLLLSEIRRLGDRVPAWYAAPPTGPTAAALADPMAALHSAATLAALRGGTPPPPGWTAGTRHLTATHDGLTLRVRLEDTDPLRSRLGLTPFRQLTGAEAAEWQSHLTRAWHLLVTRHRPAAATMAAVLSVIVPVEPQPSAAGISATAVDAYGAVAISPPADARALAVGLLHETQHSLLNATQFLFDLVDSPVPLGYSPWRDDPRPPSGILHGAYAYQAVTRFWRTEAAAGDPESRVAAFEFARWRAAVVSAADGLLSGTALTAAGRRFTGALRDEVAAWLADAVEPGIERLAAGANHDHRARWRLANLTVAPADVEAVVRAWRAGQPAPFVPAAVVGAEPGRRLERSRRLGLVHALLRGDPGLSPGSRVRPGDAAYLGARPGTAFDAYRQELSTQSDPELWAGLSLTSPDAALQARPELVRAVYLALHGDVDVSQLAVWLG</sequence>
<dbReference type="RefSeq" id="WP_203782067.1">
    <property type="nucleotide sequence ID" value="NZ_BOMV01000035.1"/>
</dbReference>
<dbReference type="NCBIfam" id="TIGR04267">
    <property type="entry name" value="mod_HExxH"/>
    <property type="match status" value="1"/>
</dbReference>
<protein>
    <recommendedName>
        <fullName evidence="3">HEXXH motif domain-containing protein</fullName>
    </recommendedName>
</protein>
<gene>
    <name evidence="1" type="ORF">Ari01nite_32410</name>
</gene>
<evidence type="ECO:0000313" key="2">
    <source>
        <dbReference type="Proteomes" id="UP000636960"/>
    </source>
</evidence>
<reference evidence="1" key="1">
    <citation type="submission" date="2021-01" db="EMBL/GenBank/DDBJ databases">
        <title>Whole genome shotgun sequence of Actinoplanes rishiriensis NBRC 108556.</title>
        <authorList>
            <person name="Komaki H."/>
            <person name="Tamura T."/>
        </authorList>
    </citation>
    <scope>NUCLEOTIDE SEQUENCE</scope>
    <source>
        <strain evidence="1">NBRC 108556</strain>
    </source>
</reference>
<proteinExistence type="predicted"/>
<evidence type="ECO:0008006" key="3">
    <source>
        <dbReference type="Google" id="ProtNLM"/>
    </source>
</evidence>
<keyword evidence="2" id="KW-1185">Reference proteome</keyword>
<comment type="caution">
    <text evidence="1">The sequence shown here is derived from an EMBL/GenBank/DDBJ whole genome shotgun (WGS) entry which is preliminary data.</text>
</comment>
<dbReference type="AlphaFoldDB" id="A0A919JV47"/>
<dbReference type="Proteomes" id="UP000636960">
    <property type="component" value="Unassembled WGS sequence"/>
</dbReference>
<dbReference type="InterPro" id="IPR026337">
    <property type="entry name" value="AKG_HExxH"/>
</dbReference>
<organism evidence="1 2">
    <name type="scientific">Paractinoplanes rishiriensis</name>
    <dbReference type="NCBI Taxonomy" id="1050105"/>
    <lineage>
        <taxon>Bacteria</taxon>
        <taxon>Bacillati</taxon>
        <taxon>Actinomycetota</taxon>
        <taxon>Actinomycetes</taxon>
        <taxon>Micromonosporales</taxon>
        <taxon>Micromonosporaceae</taxon>
        <taxon>Paractinoplanes</taxon>
    </lineage>
</organism>
<name>A0A919JV47_9ACTN</name>
<accession>A0A919JV47</accession>
<dbReference type="EMBL" id="BOMV01000035">
    <property type="protein sequence ID" value="GIE95776.1"/>
    <property type="molecule type" value="Genomic_DNA"/>
</dbReference>
<evidence type="ECO:0000313" key="1">
    <source>
        <dbReference type="EMBL" id="GIE95776.1"/>
    </source>
</evidence>